<name>W2TMH9_NECAM</name>
<dbReference type="Gene3D" id="3.30.70.3570">
    <property type="entry name" value="MvaI/BcnI restriction endonuclease, recognition domain"/>
    <property type="match status" value="1"/>
</dbReference>
<reference evidence="3" key="1">
    <citation type="journal article" date="2014" name="Nat. Genet.">
        <title>Genome of the human hookworm Necator americanus.</title>
        <authorList>
            <person name="Tang Y.T."/>
            <person name="Gao X."/>
            <person name="Rosa B.A."/>
            <person name="Abubucker S."/>
            <person name="Hallsworth-Pepin K."/>
            <person name="Martin J."/>
            <person name="Tyagi R."/>
            <person name="Heizer E."/>
            <person name="Zhang X."/>
            <person name="Bhonagiri-Palsikar V."/>
            <person name="Minx P."/>
            <person name="Warren W.C."/>
            <person name="Wang Q."/>
            <person name="Zhan B."/>
            <person name="Hotez P.J."/>
            <person name="Sternberg P.W."/>
            <person name="Dougall A."/>
            <person name="Gaze S.T."/>
            <person name="Mulvenna J."/>
            <person name="Sotillo J."/>
            <person name="Ranganathan S."/>
            <person name="Rabelo E.M."/>
            <person name="Wilson R.K."/>
            <person name="Felgner P.L."/>
            <person name="Bethony J."/>
            <person name="Hawdon J.M."/>
            <person name="Gasser R.B."/>
            <person name="Loukas A."/>
            <person name="Mitreva M."/>
        </authorList>
    </citation>
    <scope>NUCLEOTIDE SEQUENCE [LARGE SCALE GENOMIC DNA]</scope>
</reference>
<dbReference type="Proteomes" id="UP000053676">
    <property type="component" value="Unassembled WGS sequence"/>
</dbReference>
<evidence type="ECO:0000313" key="3">
    <source>
        <dbReference type="Proteomes" id="UP000053676"/>
    </source>
</evidence>
<dbReference type="InterPro" id="IPR029127">
    <property type="entry name" value="MvaI_BcnI"/>
</dbReference>
<dbReference type="KEGG" id="nai:NECAME_17760"/>
<dbReference type="InterPro" id="IPR043005">
    <property type="entry name" value="MvaI_BcnI_rec"/>
</dbReference>
<dbReference type="EMBL" id="KI658527">
    <property type="protein sequence ID" value="ETN82227.1"/>
    <property type="molecule type" value="Genomic_DNA"/>
</dbReference>
<feature type="domain" description="MvaI/BcnI restriction endonuclease" evidence="1">
    <location>
        <begin position="15"/>
        <end position="260"/>
    </location>
</feature>
<dbReference type="CDD" id="cd22339">
    <property type="entry name" value="NciI-like"/>
    <property type="match status" value="1"/>
</dbReference>
<sequence length="286" mass="32654">MENQTPVIYTKESLIEKLLEIKAMNFVPNARHGNAGGIGNTLEDLLGIEENNLPLPNAAEWELKTQRIGTSSLTTLFHIEPSPRALKFVPAIFLLKYGWKHAEAGKKYPANEMSFRQTIHGTESNRGFKVVVDEAERKVKISFNFEKIAEEHSEWKKFLESGVGLGELEPYPYWGFDDLAAKAKTKLNNCFYVQAEVKKDKETKEESYHYKKIQKLTGFNFDGFLDGLREGFVLVDFDARTGHNHGTKFRLRQNFLPRLYKSVVEINSIEDAKAEDGTHPIEINVE</sequence>
<protein>
    <recommendedName>
        <fullName evidence="1">MvaI/BcnI restriction endonuclease domain-containing protein</fullName>
    </recommendedName>
</protein>
<proteinExistence type="predicted"/>
<dbReference type="InterPro" id="IPR043004">
    <property type="entry name" value="MvaI_BcnI_cat"/>
</dbReference>
<organism evidence="2 3">
    <name type="scientific">Necator americanus</name>
    <name type="common">Human hookworm</name>
    <dbReference type="NCBI Taxonomy" id="51031"/>
    <lineage>
        <taxon>Eukaryota</taxon>
        <taxon>Metazoa</taxon>
        <taxon>Ecdysozoa</taxon>
        <taxon>Nematoda</taxon>
        <taxon>Chromadorea</taxon>
        <taxon>Rhabditida</taxon>
        <taxon>Rhabditina</taxon>
        <taxon>Rhabditomorpha</taxon>
        <taxon>Strongyloidea</taxon>
        <taxon>Ancylostomatidae</taxon>
        <taxon>Bunostominae</taxon>
        <taxon>Necator</taxon>
    </lineage>
</organism>
<evidence type="ECO:0000313" key="2">
    <source>
        <dbReference type="EMBL" id="ETN82227.1"/>
    </source>
</evidence>
<keyword evidence="3" id="KW-1185">Reference proteome</keyword>
<dbReference type="AlphaFoldDB" id="W2TMH9"/>
<gene>
    <name evidence="2" type="ORF">NECAME_17760</name>
</gene>
<dbReference type="Gene3D" id="3.40.210.20">
    <property type="entry name" value="MvaI/BcnI restriction endonuclease, catalytic domain"/>
    <property type="match status" value="1"/>
</dbReference>
<evidence type="ECO:0000259" key="1">
    <source>
        <dbReference type="Pfam" id="PF15515"/>
    </source>
</evidence>
<accession>W2TMH9</accession>
<dbReference type="Pfam" id="PF15515">
    <property type="entry name" value="MvaI_BcnI"/>
    <property type="match status" value="1"/>
</dbReference>